<evidence type="ECO:0000313" key="3">
    <source>
        <dbReference type="EMBL" id="TYT26942.1"/>
    </source>
</evidence>
<dbReference type="PANTHER" id="PTHR34818:SF1">
    <property type="entry name" value="PROTEIN BLI-3"/>
    <property type="match status" value="1"/>
</dbReference>
<evidence type="ECO:0000256" key="1">
    <source>
        <dbReference type="SAM" id="MobiDB-lite"/>
    </source>
</evidence>
<dbReference type="PANTHER" id="PTHR34818">
    <property type="entry name" value="PROTEIN BLI-3"/>
    <property type="match status" value="1"/>
</dbReference>
<keyword evidence="4" id="KW-1185">Reference proteome</keyword>
<proteinExistence type="predicted"/>
<organism evidence="3 4">
    <name type="scientific">Luteimonas viscosa</name>
    <dbReference type="NCBI Taxonomy" id="1132694"/>
    <lineage>
        <taxon>Bacteria</taxon>
        <taxon>Pseudomonadati</taxon>
        <taxon>Pseudomonadota</taxon>
        <taxon>Gammaproteobacteria</taxon>
        <taxon>Lysobacterales</taxon>
        <taxon>Lysobacteraceae</taxon>
        <taxon>Luteimonas</taxon>
    </lineage>
</organism>
<reference evidence="3 4" key="1">
    <citation type="submission" date="2019-08" db="EMBL/GenBank/DDBJ databases">
        <title>Luteimonas viscosus sp. nov., isolated from soil of a sunflower field.</title>
        <authorList>
            <person name="Jianli Z."/>
            <person name="Ying Z."/>
        </authorList>
    </citation>
    <scope>NUCLEOTIDE SEQUENCE [LARGE SCALE GENOMIC DNA]</scope>
    <source>
        <strain evidence="3 4">XBU10</strain>
    </source>
</reference>
<feature type="region of interest" description="Disordered" evidence="1">
    <location>
        <begin position="160"/>
        <end position="263"/>
    </location>
</feature>
<dbReference type="Pfam" id="PF16242">
    <property type="entry name" value="Pyrid_ox_like"/>
    <property type="match status" value="1"/>
</dbReference>
<dbReference type="InterPro" id="IPR038725">
    <property type="entry name" value="YdaG_split_barrel_FMN-bd"/>
</dbReference>
<feature type="domain" description="General stress protein FMN-binding split barrel" evidence="2">
    <location>
        <begin position="7"/>
        <end position="153"/>
    </location>
</feature>
<feature type="compositionally biased region" description="Basic residues" evidence="1">
    <location>
        <begin position="243"/>
        <end position="263"/>
    </location>
</feature>
<feature type="compositionally biased region" description="Low complexity" evidence="1">
    <location>
        <begin position="190"/>
        <end position="214"/>
    </location>
</feature>
<evidence type="ECO:0000313" key="4">
    <source>
        <dbReference type="Proteomes" id="UP000324973"/>
    </source>
</evidence>
<dbReference type="InterPro" id="IPR052917">
    <property type="entry name" value="Stress-Dev_Protein"/>
</dbReference>
<dbReference type="OrthoDB" id="1432662at2"/>
<dbReference type="Proteomes" id="UP000324973">
    <property type="component" value="Unassembled WGS sequence"/>
</dbReference>
<dbReference type="AlphaFoldDB" id="A0A5D4XV80"/>
<comment type="caution">
    <text evidence="3">The sequence shown here is derived from an EMBL/GenBank/DDBJ whole genome shotgun (WGS) entry which is preliminary data.</text>
</comment>
<dbReference type="InterPro" id="IPR012349">
    <property type="entry name" value="Split_barrel_FMN-bd"/>
</dbReference>
<name>A0A5D4XV80_9GAMM</name>
<sequence length="263" mass="28470">MATRKQEIEHLAKLMNKIDIAMLTTIGKGGHLVSRPLSTQCATFDGERVWFMSEADTPKVGEIRRQPKVNVAYASKDANTYLSIAGEARAVRDQALIDRFWNDAMKAFFPKGKDDPNVILIEVAVDTIEYWDGPGSWLGKALTFAVARVTGKEEVMGENRIVDLRKRTSRKPPSSEDAPKKRATKRSSKRSTATGTAKKAGAKKAATARSGKTGPAKRAATRSAPGAKKKTAAAKKTASAKSASKRASKPAKKSTKKPASSRR</sequence>
<dbReference type="EMBL" id="VTFT01000001">
    <property type="protein sequence ID" value="TYT26942.1"/>
    <property type="molecule type" value="Genomic_DNA"/>
</dbReference>
<evidence type="ECO:0000259" key="2">
    <source>
        <dbReference type="Pfam" id="PF16242"/>
    </source>
</evidence>
<dbReference type="SUPFAM" id="SSF50475">
    <property type="entry name" value="FMN-binding split barrel"/>
    <property type="match status" value="1"/>
</dbReference>
<dbReference type="Gene3D" id="2.30.110.10">
    <property type="entry name" value="Electron Transport, Fmn-binding Protein, Chain A"/>
    <property type="match status" value="1"/>
</dbReference>
<gene>
    <name evidence="3" type="ORF">FZO89_12110</name>
</gene>
<accession>A0A5D4XV80</accession>
<protein>
    <submittedName>
        <fullName evidence="3">Pyridoxamine 5'-phosphate oxidase family protein</fullName>
    </submittedName>
</protein>